<accession>A0A379Y1K5</accession>
<protein>
    <submittedName>
        <fullName evidence="2">L-fucose:H+ symporter permease</fullName>
    </submittedName>
</protein>
<evidence type="ECO:0000313" key="3">
    <source>
        <dbReference type="Proteomes" id="UP000254765"/>
    </source>
</evidence>
<name>A0A379Y1K5_SERMA</name>
<reference evidence="2 3" key="1">
    <citation type="submission" date="2018-06" db="EMBL/GenBank/DDBJ databases">
        <authorList>
            <consortium name="Pathogen Informatics"/>
            <person name="Doyle S."/>
        </authorList>
    </citation>
    <scope>NUCLEOTIDE SEQUENCE [LARGE SCALE GENOMIC DNA]</scope>
    <source>
        <strain evidence="2 3">NCTC10211</strain>
    </source>
</reference>
<dbReference type="Proteomes" id="UP000254765">
    <property type="component" value="Unassembled WGS sequence"/>
</dbReference>
<dbReference type="Gene3D" id="1.20.1250.20">
    <property type="entry name" value="MFS general substrate transporter like domains"/>
    <property type="match status" value="1"/>
</dbReference>
<keyword evidence="1" id="KW-0472">Membrane</keyword>
<keyword evidence="1" id="KW-0812">Transmembrane</keyword>
<keyword evidence="1" id="KW-1133">Transmembrane helix</keyword>
<sequence length="48" mass="5283">MIMAIVGGAIMPYFMGALADRYSTALSYLLPLLCFAVVLVYGLRQRRG</sequence>
<organism evidence="2 3">
    <name type="scientific">Serratia marcescens</name>
    <dbReference type="NCBI Taxonomy" id="615"/>
    <lineage>
        <taxon>Bacteria</taxon>
        <taxon>Pseudomonadati</taxon>
        <taxon>Pseudomonadota</taxon>
        <taxon>Gammaproteobacteria</taxon>
        <taxon>Enterobacterales</taxon>
        <taxon>Yersiniaceae</taxon>
        <taxon>Serratia</taxon>
    </lineage>
</organism>
<gene>
    <name evidence="2" type="ORF">NCTC10211_00405</name>
</gene>
<dbReference type="AlphaFoldDB" id="A0A379Y1K5"/>
<evidence type="ECO:0000313" key="2">
    <source>
        <dbReference type="EMBL" id="SUI39474.1"/>
    </source>
</evidence>
<dbReference type="EMBL" id="UGYK01000002">
    <property type="protein sequence ID" value="SUI39474.1"/>
    <property type="molecule type" value="Genomic_DNA"/>
</dbReference>
<evidence type="ECO:0000256" key="1">
    <source>
        <dbReference type="SAM" id="Phobius"/>
    </source>
</evidence>
<dbReference type="InterPro" id="IPR036259">
    <property type="entry name" value="MFS_trans_sf"/>
</dbReference>
<proteinExistence type="predicted"/>
<feature type="transmembrane region" description="Helical" evidence="1">
    <location>
        <begin position="26"/>
        <end position="43"/>
    </location>
</feature>